<dbReference type="Pfam" id="PF02602">
    <property type="entry name" value="HEM4"/>
    <property type="match status" value="1"/>
</dbReference>
<dbReference type="CDD" id="cd06578">
    <property type="entry name" value="HemD"/>
    <property type="match status" value="1"/>
</dbReference>
<proteinExistence type="predicted"/>
<dbReference type="HOGENOM" id="CLU_011276_9_1_0"/>
<dbReference type="Proteomes" id="UP000010798">
    <property type="component" value="Chromosome"/>
</dbReference>
<dbReference type="AlphaFoldDB" id="L0D9U6"/>
<dbReference type="EMBL" id="CP003364">
    <property type="protein sequence ID" value="AGA25645.1"/>
    <property type="molecule type" value="Genomic_DNA"/>
</dbReference>
<keyword evidence="3" id="KW-1185">Reference proteome</keyword>
<accession>L0D9U6</accession>
<dbReference type="STRING" id="886293.Sinac_1256"/>
<reference evidence="2 3" key="1">
    <citation type="submission" date="2012-02" db="EMBL/GenBank/DDBJ databases">
        <title>Complete sequence of chromosome of Singulisphaera acidiphila DSM 18658.</title>
        <authorList>
            <consortium name="US DOE Joint Genome Institute (JGI-PGF)"/>
            <person name="Lucas S."/>
            <person name="Copeland A."/>
            <person name="Lapidus A."/>
            <person name="Glavina del Rio T."/>
            <person name="Dalin E."/>
            <person name="Tice H."/>
            <person name="Bruce D."/>
            <person name="Goodwin L."/>
            <person name="Pitluck S."/>
            <person name="Peters L."/>
            <person name="Ovchinnikova G."/>
            <person name="Chertkov O."/>
            <person name="Kyrpides N."/>
            <person name="Mavromatis K."/>
            <person name="Ivanova N."/>
            <person name="Brettin T."/>
            <person name="Detter J.C."/>
            <person name="Han C."/>
            <person name="Larimer F."/>
            <person name="Land M."/>
            <person name="Hauser L."/>
            <person name="Markowitz V."/>
            <person name="Cheng J.-F."/>
            <person name="Hugenholtz P."/>
            <person name="Woyke T."/>
            <person name="Wu D."/>
            <person name="Tindall B."/>
            <person name="Pomrenke H."/>
            <person name="Brambilla E."/>
            <person name="Klenk H.-P."/>
            <person name="Eisen J.A."/>
        </authorList>
    </citation>
    <scope>NUCLEOTIDE SEQUENCE [LARGE SCALE GENOMIC DNA]</scope>
    <source>
        <strain evidence="3">ATCC BAA-1392 / DSM 18658 / VKM B-2454 / MOB10</strain>
    </source>
</reference>
<evidence type="ECO:0000259" key="1">
    <source>
        <dbReference type="Pfam" id="PF02602"/>
    </source>
</evidence>
<name>L0D9U6_SINAD</name>
<dbReference type="GO" id="GO:0004852">
    <property type="term" value="F:uroporphyrinogen-III synthase activity"/>
    <property type="evidence" value="ECO:0007669"/>
    <property type="project" value="InterPro"/>
</dbReference>
<dbReference type="eggNOG" id="COG1587">
    <property type="taxonomic scope" value="Bacteria"/>
</dbReference>
<sequence length="287" mass="31055">MSSAASSAFDGLRVVTFESRQAGPMAELITRQGGVPIAAPALREVPIGDNPAVFEFANRLIAGDFDMVIFLTGVGTRFLAQAIETQIPRETWTGALARAKIVIRGPKPLVALRELKVRIDLQAPEPNTWRELLAALDANLPVTGLRVAVQEYGKANSELIEGLEQRGATVTRVPVYRWALPENTEPLREAIEAIATGRIGAVLFTSAQQVVHMLEVAAAMGRETELRTALTDRTVVGSIGPTTTETIRELGLTVDLEPEHPKMGPLVATVATRWREVGKPRPDSDLV</sequence>
<evidence type="ECO:0000313" key="2">
    <source>
        <dbReference type="EMBL" id="AGA25645.1"/>
    </source>
</evidence>
<dbReference type="SUPFAM" id="SSF69618">
    <property type="entry name" value="HemD-like"/>
    <property type="match status" value="1"/>
</dbReference>
<dbReference type="PANTHER" id="PTHR40082:SF1">
    <property type="entry name" value="BLR5956 PROTEIN"/>
    <property type="match status" value="1"/>
</dbReference>
<dbReference type="KEGG" id="saci:Sinac_1256"/>
<dbReference type="RefSeq" id="WP_015244821.1">
    <property type="nucleotide sequence ID" value="NC_019892.1"/>
</dbReference>
<dbReference type="Gene3D" id="3.40.50.10090">
    <property type="match status" value="2"/>
</dbReference>
<dbReference type="GO" id="GO:0006780">
    <property type="term" value="P:uroporphyrinogen III biosynthetic process"/>
    <property type="evidence" value="ECO:0007669"/>
    <property type="project" value="InterPro"/>
</dbReference>
<feature type="domain" description="Tetrapyrrole biosynthesis uroporphyrinogen III synthase" evidence="1">
    <location>
        <begin position="25"/>
        <end position="267"/>
    </location>
</feature>
<dbReference type="OrthoDB" id="213853at2"/>
<dbReference type="PANTHER" id="PTHR40082">
    <property type="entry name" value="BLR5956 PROTEIN"/>
    <property type="match status" value="1"/>
</dbReference>
<gene>
    <name evidence="2" type="ordered locus">Sinac_1256</name>
</gene>
<protein>
    <submittedName>
        <fullName evidence="2">Uroporphyrinogen-III synthase</fullName>
    </submittedName>
</protein>
<dbReference type="InterPro" id="IPR039793">
    <property type="entry name" value="UROS/Hem4"/>
</dbReference>
<evidence type="ECO:0000313" key="3">
    <source>
        <dbReference type="Proteomes" id="UP000010798"/>
    </source>
</evidence>
<dbReference type="InterPro" id="IPR003754">
    <property type="entry name" value="4pyrrol_synth_uPrphyn_synth"/>
</dbReference>
<organism evidence="2 3">
    <name type="scientific">Singulisphaera acidiphila (strain ATCC BAA-1392 / DSM 18658 / VKM B-2454 / MOB10)</name>
    <dbReference type="NCBI Taxonomy" id="886293"/>
    <lineage>
        <taxon>Bacteria</taxon>
        <taxon>Pseudomonadati</taxon>
        <taxon>Planctomycetota</taxon>
        <taxon>Planctomycetia</taxon>
        <taxon>Isosphaerales</taxon>
        <taxon>Isosphaeraceae</taxon>
        <taxon>Singulisphaera</taxon>
    </lineage>
</organism>
<dbReference type="InterPro" id="IPR036108">
    <property type="entry name" value="4pyrrol_syn_uPrphyn_synt_sf"/>
</dbReference>